<keyword evidence="1" id="KW-0732">Signal</keyword>
<comment type="caution">
    <text evidence="2">The sequence shown here is derived from an EMBL/GenBank/DDBJ whole genome shotgun (WGS) entry which is preliminary data.</text>
</comment>
<evidence type="ECO:0000313" key="2">
    <source>
        <dbReference type="EMBL" id="KAK3790535.1"/>
    </source>
</evidence>
<feature type="chain" id="PRO_5042295015" description="Spaetzle domain-containing protein" evidence="1">
    <location>
        <begin position="20"/>
        <end position="202"/>
    </location>
</feature>
<gene>
    <name evidence="2" type="ORF">RRG08_060582</name>
</gene>
<dbReference type="EMBL" id="JAWDGP010001539">
    <property type="protein sequence ID" value="KAK3790535.1"/>
    <property type="molecule type" value="Genomic_DNA"/>
</dbReference>
<name>A0AAE1AMB0_9GAST</name>
<reference evidence="2" key="1">
    <citation type="journal article" date="2023" name="G3 (Bethesda)">
        <title>A reference genome for the long-term kleptoplast-retaining sea slug Elysia crispata morphotype clarki.</title>
        <authorList>
            <person name="Eastman K.E."/>
            <person name="Pendleton A.L."/>
            <person name="Shaikh M.A."/>
            <person name="Suttiyut T."/>
            <person name="Ogas R."/>
            <person name="Tomko P."/>
            <person name="Gavelis G."/>
            <person name="Widhalm J.R."/>
            <person name="Wisecaver J.H."/>
        </authorList>
    </citation>
    <scope>NUCLEOTIDE SEQUENCE</scope>
    <source>
        <strain evidence="2">ECLA1</strain>
    </source>
</reference>
<evidence type="ECO:0000256" key="1">
    <source>
        <dbReference type="SAM" id="SignalP"/>
    </source>
</evidence>
<accession>A0AAE1AMB0</accession>
<organism evidence="2 3">
    <name type="scientific">Elysia crispata</name>
    <name type="common">lettuce slug</name>
    <dbReference type="NCBI Taxonomy" id="231223"/>
    <lineage>
        <taxon>Eukaryota</taxon>
        <taxon>Metazoa</taxon>
        <taxon>Spiralia</taxon>
        <taxon>Lophotrochozoa</taxon>
        <taxon>Mollusca</taxon>
        <taxon>Gastropoda</taxon>
        <taxon>Heterobranchia</taxon>
        <taxon>Euthyneura</taxon>
        <taxon>Panpulmonata</taxon>
        <taxon>Sacoglossa</taxon>
        <taxon>Placobranchoidea</taxon>
        <taxon>Plakobranchidae</taxon>
        <taxon>Elysia</taxon>
    </lineage>
</organism>
<keyword evidence="3" id="KW-1185">Reference proteome</keyword>
<sequence>MSRICVSFLFVIILETVIGGQRYGPDGYTTHFTYWQLPQGMRGLFRTETELLQDTVLLSGGPSKPREHTVWINRQNFLSNHRDADKTIRQFMTDNRIHGAGSIEFHSGRFVQGCCPHLSFFSAVDSLTNINGIKKYLVHFENQQRYQYVPFALCTGKQNYGEHGHCFQGTTVLNLLSYKDGRNLPVVFDQFEVPTYCGCVQY</sequence>
<evidence type="ECO:0000313" key="3">
    <source>
        <dbReference type="Proteomes" id="UP001283361"/>
    </source>
</evidence>
<dbReference type="InterPro" id="IPR029034">
    <property type="entry name" value="Cystine-knot_cytokine"/>
</dbReference>
<dbReference type="SUPFAM" id="SSF57501">
    <property type="entry name" value="Cystine-knot cytokines"/>
    <property type="match status" value="1"/>
</dbReference>
<proteinExistence type="predicted"/>
<evidence type="ECO:0008006" key="4">
    <source>
        <dbReference type="Google" id="ProtNLM"/>
    </source>
</evidence>
<dbReference type="AlphaFoldDB" id="A0AAE1AMB0"/>
<protein>
    <recommendedName>
        <fullName evidence="4">Spaetzle domain-containing protein</fullName>
    </recommendedName>
</protein>
<dbReference type="Proteomes" id="UP001283361">
    <property type="component" value="Unassembled WGS sequence"/>
</dbReference>
<feature type="signal peptide" evidence="1">
    <location>
        <begin position="1"/>
        <end position="19"/>
    </location>
</feature>